<dbReference type="OrthoDB" id="9802016at2"/>
<dbReference type="PROSITE" id="PS50987">
    <property type="entry name" value="HTH_ARSR_2"/>
    <property type="match status" value="1"/>
</dbReference>
<proteinExistence type="predicted"/>
<dbReference type="InterPro" id="IPR036390">
    <property type="entry name" value="WH_DNA-bd_sf"/>
</dbReference>
<dbReference type="SUPFAM" id="SSF46785">
    <property type="entry name" value="Winged helix' DNA-binding domain"/>
    <property type="match status" value="1"/>
</dbReference>
<feature type="domain" description="HTH arsR-type" evidence="1">
    <location>
        <begin position="6"/>
        <end position="102"/>
    </location>
</feature>
<evidence type="ECO:0000259" key="1">
    <source>
        <dbReference type="PROSITE" id="PS50987"/>
    </source>
</evidence>
<dbReference type="InterPro" id="IPR001845">
    <property type="entry name" value="HTH_ArsR_DNA-bd_dom"/>
</dbReference>
<name>A0A1I2CRM2_9BACT</name>
<protein>
    <submittedName>
        <fullName evidence="2">DNA-binding transcriptional regulator, ArsR family</fullName>
    </submittedName>
</protein>
<dbReference type="InterPro" id="IPR036388">
    <property type="entry name" value="WH-like_DNA-bd_sf"/>
</dbReference>
<organism evidence="2 3">
    <name type="scientific">Spirosoma endophyticum</name>
    <dbReference type="NCBI Taxonomy" id="662367"/>
    <lineage>
        <taxon>Bacteria</taxon>
        <taxon>Pseudomonadati</taxon>
        <taxon>Bacteroidota</taxon>
        <taxon>Cytophagia</taxon>
        <taxon>Cytophagales</taxon>
        <taxon>Cytophagaceae</taxon>
        <taxon>Spirosoma</taxon>
    </lineage>
</organism>
<dbReference type="Gene3D" id="1.10.10.10">
    <property type="entry name" value="Winged helix-like DNA-binding domain superfamily/Winged helix DNA-binding domain"/>
    <property type="match status" value="1"/>
</dbReference>
<dbReference type="GO" id="GO:0003677">
    <property type="term" value="F:DNA binding"/>
    <property type="evidence" value="ECO:0007669"/>
    <property type="project" value="UniProtKB-KW"/>
</dbReference>
<keyword evidence="3" id="KW-1185">Reference proteome</keyword>
<dbReference type="GO" id="GO:0003700">
    <property type="term" value="F:DNA-binding transcription factor activity"/>
    <property type="evidence" value="ECO:0007669"/>
    <property type="project" value="InterPro"/>
</dbReference>
<dbReference type="Proteomes" id="UP000198598">
    <property type="component" value="Unassembled WGS sequence"/>
</dbReference>
<evidence type="ECO:0000313" key="3">
    <source>
        <dbReference type="Proteomes" id="UP000198598"/>
    </source>
</evidence>
<keyword evidence="2" id="KW-0238">DNA-binding</keyword>
<dbReference type="STRING" id="662367.SAMN05216167_11818"/>
<dbReference type="RefSeq" id="WP_093832469.1">
    <property type="nucleotide sequence ID" value="NZ_FOLQ01000018.1"/>
</dbReference>
<accession>A0A1I2CRM2</accession>
<sequence>MIGEAQKINQLAQLADMLKALGQPLRIQIMMIIVKERIVSIPTLQDYLPGIDQFLLYSNLRYMHKKQLVKKLRKGRDVYYGLSEKALSAEFDTFFQNRSGDKAGFAHDRPSSEKTHVFA</sequence>
<dbReference type="EMBL" id="FOLQ01000018">
    <property type="protein sequence ID" value="SFE70390.1"/>
    <property type="molecule type" value="Genomic_DNA"/>
</dbReference>
<reference evidence="2 3" key="1">
    <citation type="submission" date="2016-10" db="EMBL/GenBank/DDBJ databases">
        <authorList>
            <person name="de Groot N.N."/>
        </authorList>
    </citation>
    <scope>NUCLEOTIDE SEQUENCE [LARGE SCALE GENOMIC DNA]</scope>
    <source>
        <strain evidence="2 3">DSM 26130</strain>
    </source>
</reference>
<evidence type="ECO:0000313" key="2">
    <source>
        <dbReference type="EMBL" id="SFE70390.1"/>
    </source>
</evidence>
<dbReference type="AlphaFoldDB" id="A0A1I2CRM2"/>
<gene>
    <name evidence="2" type="ORF">SAMN05216167_11818</name>
</gene>